<dbReference type="RefSeq" id="WP_027235551.1">
    <property type="nucleotide sequence ID" value="NZ_CBDUNH010000016.1"/>
</dbReference>
<protein>
    <recommendedName>
        <fullName evidence="6">Lipoprotein</fullName>
    </recommendedName>
</protein>
<name>A0A9Q9M327_LEICA</name>
<proteinExistence type="predicted"/>
<evidence type="ECO:0000313" key="2">
    <source>
        <dbReference type="EMBL" id="UWQ54158.1"/>
    </source>
</evidence>
<dbReference type="EMBL" id="CP081078">
    <property type="protein sequence ID" value="UWQ58756.1"/>
    <property type="molecule type" value="Genomic_DNA"/>
</dbReference>
<evidence type="ECO:0000256" key="1">
    <source>
        <dbReference type="SAM" id="MobiDB-lite"/>
    </source>
</evidence>
<dbReference type="KEGG" id="lcae:K3721_01070"/>
<dbReference type="PROSITE" id="PS51257">
    <property type="entry name" value="PROKAR_LIPOPROTEIN"/>
    <property type="match status" value="1"/>
</dbReference>
<reference evidence="2" key="1">
    <citation type="submission" date="2021-08" db="EMBL/GenBank/DDBJ databases">
        <authorList>
            <person name="Nwanade C."/>
            <person name="Wang M."/>
            <person name="Masoudi A."/>
            <person name="Yu Z."/>
            <person name="Liu J."/>
        </authorList>
    </citation>
    <scope>NUCLEOTIDE SEQUENCE</scope>
    <source>
        <strain evidence="2">S122</strain>
        <strain evidence="3">S141</strain>
    </source>
</reference>
<evidence type="ECO:0008006" key="6">
    <source>
        <dbReference type="Google" id="ProtNLM"/>
    </source>
</evidence>
<keyword evidence="4" id="KW-1185">Reference proteome</keyword>
<dbReference type="Proteomes" id="UP001058184">
    <property type="component" value="Chromosome"/>
</dbReference>
<gene>
    <name evidence="2" type="ORF">K3721_01070</name>
    <name evidence="3" type="ORF">K3722_01080</name>
</gene>
<dbReference type="Proteomes" id="UP001058713">
    <property type="component" value="Chromosome"/>
</dbReference>
<accession>A0A9Q9M327</accession>
<dbReference type="AlphaFoldDB" id="A0A9Q9M327"/>
<evidence type="ECO:0000313" key="4">
    <source>
        <dbReference type="Proteomes" id="UP001058184"/>
    </source>
</evidence>
<evidence type="ECO:0000313" key="5">
    <source>
        <dbReference type="Proteomes" id="UP001058713"/>
    </source>
</evidence>
<organism evidence="2 5">
    <name type="scientific">Leisingera caerulea</name>
    <name type="common">Phaeobacter caeruleus</name>
    <dbReference type="NCBI Taxonomy" id="506591"/>
    <lineage>
        <taxon>Bacteria</taxon>
        <taxon>Pseudomonadati</taxon>
        <taxon>Pseudomonadota</taxon>
        <taxon>Alphaproteobacteria</taxon>
        <taxon>Rhodobacterales</taxon>
        <taxon>Roseobacteraceae</taxon>
        <taxon>Leisingera</taxon>
    </lineage>
</organism>
<dbReference type="EMBL" id="CP081070">
    <property type="protein sequence ID" value="UWQ54158.1"/>
    <property type="molecule type" value="Genomic_DNA"/>
</dbReference>
<evidence type="ECO:0000313" key="3">
    <source>
        <dbReference type="EMBL" id="UWQ58756.1"/>
    </source>
</evidence>
<sequence>MIRISALCAALALLTACGETRLDEAPEDLGAFQARVTHVYTEKALQWPLSRDAEHSEWTAPIENALNTRLRRYSGGQEYDVAVTLEGFMLAPPGVPVLFSPKSAVVVNVFVYDVANKKFLAKKHQMEIFESTTGESALLGSGHARTKQQQIQGLAVNIADKVEEWMAENHKEQDWFAPRPAAGSAGAAAPDAAEPAPAG</sequence>
<feature type="region of interest" description="Disordered" evidence="1">
    <location>
        <begin position="177"/>
        <end position="199"/>
    </location>
</feature>